<evidence type="ECO:0000256" key="2">
    <source>
        <dbReference type="ARBA" id="ARBA00022737"/>
    </source>
</evidence>
<dbReference type="InterPro" id="IPR036322">
    <property type="entry name" value="WD40_repeat_dom_sf"/>
</dbReference>
<proteinExistence type="inferred from homology"/>
<dbReference type="PANTHER" id="PTHR46060">
    <property type="entry name" value="MARINER MOS1 TRANSPOSASE-LIKE PROTEIN"/>
    <property type="match status" value="1"/>
</dbReference>
<dbReference type="SUPFAM" id="SSF50978">
    <property type="entry name" value="WD40 repeat-like"/>
    <property type="match status" value="1"/>
</dbReference>
<evidence type="ECO:0000313" key="5">
    <source>
        <dbReference type="EMBL" id="UYV67509.1"/>
    </source>
</evidence>
<accession>A0ABY6KGE6</accession>
<keyword evidence="2" id="KW-0677">Repeat</keyword>
<gene>
    <name evidence="5" type="ORF">LAZ67_5001003</name>
</gene>
<evidence type="ECO:0000256" key="3">
    <source>
        <dbReference type="ARBA" id="ARBA00025740"/>
    </source>
</evidence>
<organism evidence="5 6">
    <name type="scientific">Cordylochernes scorpioides</name>
    <dbReference type="NCBI Taxonomy" id="51811"/>
    <lineage>
        <taxon>Eukaryota</taxon>
        <taxon>Metazoa</taxon>
        <taxon>Ecdysozoa</taxon>
        <taxon>Arthropoda</taxon>
        <taxon>Chelicerata</taxon>
        <taxon>Arachnida</taxon>
        <taxon>Pseudoscorpiones</taxon>
        <taxon>Cheliferoidea</taxon>
        <taxon>Chernetidae</taxon>
        <taxon>Cordylochernes</taxon>
    </lineage>
</organism>
<dbReference type="EMBL" id="CP092867">
    <property type="protein sequence ID" value="UYV67509.1"/>
    <property type="molecule type" value="Genomic_DNA"/>
</dbReference>
<comment type="similarity">
    <text evidence="3">Belongs to the WD repeat PROPPIN family.</text>
</comment>
<evidence type="ECO:0000256" key="1">
    <source>
        <dbReference type="ARBA" id="ARBA00022574"/>
    </source>
</evidence>
<evidence type="ECO:0008006" key="7">
    <source>
        <dbReference type="Google" id="ProtNLM"/>
    </source>
</evidence>
<keyword evidence="6" id="KW-1185">Reference proteome</keyword>
<feature type="compositionally biased region" description="Basic and acidic residues" evidence="4">
    <location>
        <begin position="1"/>
        <end position="16"/>
    </location>
</feature>
<dbReference type="InterPro" id="IPR052709">
    <property type="entry name" value="Transposase-MT_Hybrid"/>
</dbReference>
<keyword evidence="1" id="KW-0853">WD repeat</keyword>
<reference evidence="5 6" key="1">
    <citation type="submission" date="2022-01" db="EMBL/GenBank/DDBJ databases">
        <title>A chromosomal length assembly of Cordylochernes scorpioides.</title>
        <authorList>
            <person name="Zeh D."/>
            <person name="Zeh J."/>
        </authorList>
    </citation>
    <scope>NUCLEOTIDE SEQUENCE [LARGE SCALE GENOMIC DNA]</scope>
    <source>
        <strain evidence="5">IN4F17</strain>
        <tissue evidence="5">Whole Body</tissue>
    </source>
</reference>
<dbReference type="Gene3D" id="2.130.10.10">
    <property type="entry name" value="YVTN repeat-like/Quinoprotein amine dehydrogenase"/>
    <property type="match status" value="1"/>
</dbReference>
<evidence type="ECO:0000256" key="4">
    <source>
        <dbReference type="SAM" id="MobiDB-lite"/>
    </source>
</evidence>
<dbReference type="InterPro" id="IPR015943">
    <property type="entry name" value="WD40/YVTN_repeat-like_dom_sf"/>
</dbReference>
<feature type="region of interest" description="Disordered" evidence="4">
    <location>
        <begin position="1"/>
        <end position="23"/>
    </location>
</feature>
<protein>
    <recommendedName>
        <fullName evidence="7">DNA helicase</fullName>
    </recommendedName>
</protein>
<evidence type="ECO:0000313" key="6">
    <source>
        <dbReference type="Proteomes" id="UP001235939"/>
    </source>
</evidence>
<name>A0ABY6KGE6_9ARAC</name>
<dbReference type="InterPro" id="IPR048720">
    <property type="entry name" value="PROPPIN"/>
</dbReference>
<dbReference type="PANTHER" id="PTHR46060:SF1">
    <property type="entry name" value="MARINER MOS1 TRANSPOSASE-LIKE PROTEIN"/>
    <property type="match status" value="1"/>
</dbReference>
<sequence>MFSEGREDVNDEERAGRPSTSTTDEIINEVEKMILANRRITVREVSEDLNISIGSCHSIFINDLGMRRVAAKFVPKLLNCDQKQHRMNIANEMLDSVRDDPNLLKRVITGDEATSIIGYLDNEKIKTYNCENLNVSTENKNNSWTNLIFARDINNAYNIYITDDRYGVQIHHIEENYLTDPIEESKRILDIKVCLPYLVIQNPKLFFIRERKEGQILVYKMKKNLSKEFLVMKDEIGYLSLDSNGELLAVSDSSGKKIQIIKISDKSLVAEFTRGSEDCIITSMEFSPSSKYLCVTSNKQTVHLFAIKDQYLNQKSWIFSGQWSFAKFYTNSETPCIATFSPRHENLVYTVCEDGTFYELLFAENVHVVQAMIIMIPQTQPSWLLKLGNGELTNDLGLDSDTFEIPSEMVCNGDLVKEIYGDKLLPSDFEQYTNKAILCPRNVDVDDINNRVLDILEGDSITYFSSDSIDDATPEDNESYPPVFLNSLNPSGMPLHKLKL</sequence>
<dbReference type="Pfam" id="PF21032">
    <property type="entry name" value="PROPPIN"/>
    <property type="match status" value="1"/>
</dbReference>
<dbReference type="Proteomes" id="UP001235939">
    <property type="component" value="Chromosome 05"/>
</dbReference>